<evidence type="ECO:0000256" key="5">
    <source>
        <dbReference type="ARBA" id="ARBA00022692"/>
    </source>
</evidence>
<dbReference type="PANTHER" id="PTHR34702">
    <property type="entry name" value="NA(+)/H(+) ANTIPORTER SUBUNIT F1"/>
    <property type="match status" value="1"/>
</dbReference>
<proteinExistence type="inferred from homology"/>
<protein>
    <recommendedName>
        <fullName evidence="11">Sodium:proton antiporter</fullName>
    </recommendedName>
</protein>
<evidence type="ECO:0000256" key="2">
    <source>
        <dbReference type="ARBA" id="ARBA00009212"/>
    </source>
</evidence>
<evidence type="ECO:0008006" key="11">
    <source>
        <dbReference type="Google" id="ProtNLM"/>
    </source>
</evidence>
<dbReference type="GO" id="GO:0015385">
    <property type="term" value="F:sodium:proton antiporter activity"/>
    <property type="evidence" value="ECO:0007669"/>
    <property type="project" value="TreeGrafter"/>
</dbReference>
<dbReference type="EMBL" id="BMHO01000001">
    <property type="protein sequence ID" value="GGD27214.1"/>
    <property type="molecule type" value="Genomic_DNA"/>
</dbReference>
<comment type="similarity">
    <text evidence="2">Belongs to the CPA3 antiporters (TC 2.A.63) subunit F family.</text>
</comment>
<keyword evidence="3" id="KW-0813">Transport</keyword>
<gene>
    <name evidence="9" type="ORF">GCM10010915_04080</name>
</gene>
<evidence type="ECO:0000256" key="1">
    <source>
        <dbReference type="ARBA" id="ARBA00004651"/>
    </source>
</evidence>
<name>A0A916Y1Y3_9MICO</name>
<evidence type="ECO:0000256" key="3">
    <source>
        <dbReference type="ARBA" id="ARBA00022448"/>
    </source>
</evidence>
<feature type="transmembrane region" description="Helical" evidence="8">
    <location>
        <begin position="6"/>
        <end position="23"/>
    </location>
</feature>
<dbReference type="PANTHER" id="PTHR34702:SF1">
    <property type="entry name" value="NA(+)_H(+) ANTIPORTER SUBUNIT F"/>
    <property type="match status" value="1"/>
</dbReference>
<keyword evidence="6 8" id="KW-1133">Transmembrane helix</keyword>
<dbReference type="AlphaFoldDB" id="A0A916Y1Y3"/>
<keyword evidence="5 8" id="KW-0812">Transmembrane</keyword>
<keyword evidence="4" id="KW-1003">Cell membrane</keyword>
<reference evidence="9" key="2">
    <citation type="submission" date="2020-09" db="EMBL/GenBank/DDBJ databases">
        <authorList>
            <person name="Sun Q."/>
            <person name="Zhou Y."/>
        </authorList>
    </citation>
    <scope>NUCLEOTIDE SEQUENCE</scope>
    <source>
        <strain evidence="9">CGMCC 1.15152</strain>
    </source>
</reference>
<reference evidence="9" key="1">
    <citation type="journal article" date="2014" name="Int. J. Syst. Evol. Microbiol.">
        <title>Complete genome sequence of Corynebacterium casei LMG S-19264T (=DSM 44701T), isolated from a smear-ripened cheese.</title>
        <authorList>
            <consortium name="US DOE Joint Genome Institute (JGI-PGF)"/>
            <person name="Walter F."/>
            <person name="Albersmeier A."/>
            <person name="Kalinowski J."/>
            <person name="Ruckert C."/>
        </authorList>
    </citation>
    <scope>NUCLEOTIDE SEQUENCE</scope>
    <source>
        <strain evidence="9">CGMCC 1.15152</strain>
    </source>
</reference>
<evidence type="ECO:0000256" key="8">
    <source>
        <dbReference type="SAM" id="Phobius"/>
    </source>
</evidence>
<evidence type="ECO:0000256" key="4">
    <source>
        <dbReference type="ARBA" id="ARBA00022475"/>
    </source>
</evidence>
<dbReference type="Pfam" id="PF04066">
    <property type="entry name" value="MrpF_PhaF"/>
    <property type="match status" value="1"/>
</dbReference>
<evidence type="ECO:0000256" key="6">
    <source>
        <dbReference type="ARBA" id="ARBA00022989"/>
    </source>
</evidence>
<dbReference type="RefSeq" id="WP_188710655.1">
    <property type="nucleotide sequence ID" value="NZ_BMHO01000001.1"/>
</dbReference>
<organism evidence="9 10">
    <name type="scientific">Microbacterium faecale</name>
    <dbReference type="NCBI Taxonomy" id="1804630"/>
    <lineage>
        <taxon>Bacteria</taxon>
        <taxon>Bacillati</taxon>
        <taxon>Actinomycetota</taxon>
        <taxon>Actinomycetes</taxon>
        <taxon>Micrococcales</taxon>
        <taxon>Microbacteriaceae</taxon>
        <taxon>Microbacterium</taxon>
    </lineage>
</organism>
<keyword evidence="7 8" id="KW-0472">Membrane</keyword>
<evidence type="ECO:0000313" key="9">
    <source>
        <dbReference type="EMBL" id="GGD27214.1"/>
    </source>
</evidence>
<evidence type="ECO:0000256" key="7">
    <source>
        <dbReference type="ARBA" id="ARBA00023136"/>
    </source>
</evidence>
<accession>A0A916Y1Y3</accession>
<feature type="transmembrane region" description="Helical" evidence="8">
    <location>
        <begin position="61"/>
        <end position="84"/>
    </location>
</feature>
<keyword evidence="10" id="KW-1185">Reference proteome</keyword>
<dbReference type="InterPro" id="IPR007208">
    <property type="entry name" value="MrpF/PhaF-like"/>
</dbReference>
<evidence type="ECO:0000313" key="10">
    <source>
        <dbReference type="Proteomes" id="UP000633205"/>
    </source>
</evidence>
<dbReference type="GO" id="GO:0005886">
    <property type="term" value="C:plasma membrane"/>
    <property type="evidence" value="ECO:0007669"/>
    <property type="project" value="UniProtKB-SubCell"/>
</dbReference>
<sequence>MTETILITAIGTVFAVAAILAIIRMIKGPSILDRAVASDVLLTEVLCIMGAEAVINQHTYTLPAMLVIAGTGVLGTIAVARFVARRDRAQERGER</sequence>
<comment type="subcellular location">
    <subcellularLocation>
        <location evidence="1">Cell membrane</location>
        <topology evidence="1">Multi-pass membrane protein</topology>
    </subcellularLocation>
</comment>
<comment type="caution">
    <text evidence="9">The sequence shown here is derived from an EMBL/GenBank/DDBJ whole genome shotgun (WGS) entry which is preliminary data.</text>
</comment>
<dbReference type="Proteomes" id="UP000633205">
    <property type="component" value="Unassembled WGS sequence"/>
</dbReference>